<dbReference type="Gene3D" id="3.30.70.100">
    <property type="match status" value="1"/>
</dbReference>
<dbReference type="AlphaFoldDB" id="A0A9W3CPW8"/>
<feature type="domain" description="HMA" evidence="1">
    <location>
        <begin position="6"/>
        <end position="74"/>
    </location>
</feature>
<dbReference type="Proteomes" id="UP000504610">
    <property type="component" value="Unplaced"/>
</dbReference>
<evidence type="ECO:0000259" key="1">
    <source>
        <dbReference type="PROSITE" id="PS50846"/>
    </source>
</evidence>
<dbReference type="InterPro" id="IPR006121">
    <property type="entry name" value="HMA_dom"/>
</dbReference>
<dbReference type="InterPro" id="IPR044296">
    <property type="entry name" value="HIPP46"/>
</dbReference>
<dbReference type="PROSITE" id="PS50846">
    <property type="entry name" value="HMA_2"/>
    <property type="match status" value="1"/>
</dbReference>
<dbReference type="KEGG" id="rsz:108861910"/>
<dbReference type="GO" id="GO:0046872">
    <property type="term" value="F:metal ion binding"/>
    <property type="evidence" value="ECO:0007669"/>
    <property type="project" value="InterPro"/>
</dbReference>
<proteinExistence type="predicted"/>
<evidence type="ECO:0000313" key="2">
    <source>
        <dbReference type="Proteomes" id="UP000504610"/>
    </source>
</evidence>
<protein>
    <submittedName>
        <fullName evidence="3">Uncharacterized protein LOC108861910</fullName>
    </submittedName>
</protein>
<dbReference type="RefSeq" id="XP_056853494.1">
    <property type="nucleotide sequence ID" value="XM_056997514.1"/>
</dbReference>
<accession>A0A9W3CPW8</accession>
<organism evidence="2 3">
    <name type="scientific">Raphanus sativus</name>
    <name type="common">Radish</name>
    <name type="synonym">Raphanus raphanistrum var. sativus</name>
    <dbReference type="NCBI Taxonomy" id="3726"/>
    <lineage>
        <taxon>Eukaryota</taxon>
        <taxon>Viridiplantae</taxon>
        <taxon>Streptophyta</taxon>
        <taxon>Embryophyta</taxon>
        <taxon>Tracheophyta</taxon>
        <taxon>Spermatophyta</taxon>
        <taxon>Magnoliopsida</taxon>
        <taxon>eudicotyledons</taxon>
        <taxon>Gunneridae</taxon>
        <taxon>Pentapetalae</taxon>
        <taxon>rosids</taxon>
        <taxon>malvids</taxon>
        <taxon>Brassicales</taxon>
        <taxon>Brassicaceae</taxon>
        <taxon>Brassiceae</taxon>
        <taxon>Raphanus</taxon>
    </lineage>
</organism>
<sequence length="80" mass="8542">MAPPIKQTFVLEVSVRSEKDRTKAMEIVGGTKGVVSVQCEKGQGKLTVEGEDVDLGVLIQTLEKKVGSTLTTAFTSNFKG</sequence>
<gene>
    <name evidence="3" type="primary">LOC108861910</name>
</gene>
<keyword evidence="2" id="KW-1185">Reference proteome</keyword>
<reference evidence="3" key="1">
    <citation type="submission" date="2025-08" db="UniProtKB">
        <authorList>
            <consortium name="RefSeq"/>
        </authorList>
    </citation>
    <scope>IDENTIFICATION</scope>
    <source>
        <tissue evidence="3">Leaf</tissue>
    </source>
</reference>
<dbReference type="GeneID" id="108861910"/>
<evidence type="ECO:0000313" key="3">
    <source>
        <dbReference type="RefSeq" id="XP_056853494.1"/>
    </source>
</evidence>
<dbReference type="OrthoDB" id="692882at2759"/>
<dbReference type="PANTHER" id="PTHR46371">
    <property type="entry name" value="OS04G0464100 PROTEIN"/>
    <property type="match status" value="1"/>
</dbReference>
<name>A0A9W3CPW8_RAPSA</name>